<evidence type="ECO:0000313" key="1">
    <source>
        <dbReference type="EMBL" id="PWN51477.1"/>
    </source>
</evidence>
<name>A0ACD0P0C7_9BASI</name>
<proteinExistence type="predicted"/>
<evidence type="ECO:0000313" key="2">
    <source>
        <dbReference type="Proteomes" id="UP000245626"/>
    </source>
</evidence>
<organism evidence="1 2">
    <name type="scientific">Violaceomyces palustris</name>
    <dbReference type="NCBI Taxonomy" id="1673888"/>
    <lineage>
        <taxon>Eukaryota</taxon>
        <taxon>Fungi</taxon>
        <taxon>Dikarya</taxon>
        <taxon>Basidiomycota</taxon>
        <taxon>Ustilaginomycotina</taxon>
        <taxon>Ustilaginomycetes</taxon>
        <taxon>Violaceomycetales</taxon>
        <taxon>Violaceomycetaceae</taxon>
        <taxon>Violaceomyces</taxon>
    </lineage>
</organism>
<accession>A0ACD0P0C7</accession>
<protein>
    <submittedName>
        <fullName evidence="1">Uncharacterized protein</fullName>
    </submittedName>
</protein>
<dbReference type="EMBL" id="KZ819840">
    <property type="protein sequence ID" value="PWN51477.1"/>
    <property type="molecule type" value="Genomic_DNA"/>
</dbReference>
<sequence>MAKGTLAKRMETLRMLKILEKMPPEAKSLLLSIPKSIMICQAIAKYWALKDIPMVVVLVYQYINSTADSPKKTKMTGLYERGHSKQWYPRLSVPSGKRERARTPSTLLLTNPLGEITEFYHKK</sequence>
<gene>
    <name evidence="1" type="ORF">IE53DRAFT_386141</name>
</gene>
<reference evidence="1 2" key="1">
    <citation type="journal article" date="2018" name="Mol. Biol. Evol.">
        <title>Broad Genomic Sampling Reveals a Smut Pathogenic Ancestry of the Fungal Clade Ustilaginomycotina.</title>
        <authorList>
            <person name="Kijpornyongpan T."/>
            <person name="Mondo S.J."/>
            <person name="Barry K."/>
            <person name="Sandor L."/>
            <person name="Lee J."/>
            <person name="Lipzen A."/>
            <person name="Pangilinan J."/>
            <person name="LaButti K."/>
            <person name="Hainaut M."/>
            <person name="Henrissat B."/>
            <person name="Grigoriev I.V."/>
            <person name="Spatafora J.W."/>
            <person name="Aime M.C."/>
        </authorList>
    </citation>
    <scope>NUCLEOTIDE SEQUENCE [LARGE SCALE GENOMIC DNA]</scope>
    <source>
        <strain evidence="1 2">SA 807</strain>
    </source>
</reference>
<dbReference type="Proteomes" id="UP000245626">
    <property type="component" value="Unassembled WGS sequence"/>
</dbReference>
<keyword evidence="2" id="KW-1185">Reference proteome</keyword>